<reference evidence="1" key="2">
    <citation type="submission" date="2023-01" db="EMBL/GenBank/DDBJ databases">
        <authorList>
            <person name="Petersen C."/>
        </authorList>
    </citation>
    <scope>NUCLEOTIDE SEQUENCE</scope>
    <source>
        <strain evidence="1">IBT 15450</strain>
    </source>
</reference>
<proteinExistence type="predicted"/>
<reference evidence="1" key="1">
    <citation type="journal article" date="2023" name="IMA Fungus">
        <title>Comparative genomic study of the Penicillium genus elucidates a diverse pangenome and 15 lateral gene transfer events.</title>
        <authorList>
            <person name="Petersen C."/>
            <person name="Sorensen T."/>
            <person name="Nielsen M.R."/>
            <person name="Sondergaard T.E."/>
            <person name="Sorensen J.L."/>
            <person name="Fitzpatrick D.A."/>
            <person name="Frisvad J.C."/>
            <person name="Nielsen K.L."/>
        </authorList>
    </citation>
    <scope>NUCLEOTIDE SEQUENCE</scope>
    <source>
        <strain evidence="1">IBT 15450</strain>
    </source>
</reference>
<sequence length="187" mass="21629">MKAEEIKQRIMQTVFSVTSFDEDVEGDPWIDFFARSGSDLGHFELKRIVAFVFERINAHCMWSSRVRSHHRDRHAGVPGAEVECRSDHLCRQSDVREQYIHENHEIYRTIIICDESVVSAFTNRNPPKNVDLNLVLNANTVMIEETIRNVRMKINMLVEMCPCSNPLDNTVRTQLREQDHDAGSISS</sequence>
<dbReference type="EMBL" id="JAQJZL010000009">
    <property type="protein sequence ID" value="KAJ6038382.1"/>
    <property type="molecule type" value="Genomic_DNA"/>
</dbReference>
<dbReference type="AlphaFoldDB" id="A0AAD6I9B3"/>
<gene>
    <name evidence="1" type="ORF">N7460_008153</name>
</gene>
<accession>A0AAD6I9B3</accession>
<organism evidence="1 2">
    <name type="scientific">Penicillium canescens</name>
    <dbReference type="NCBI Taxonomy" id="5083"/>
    <lineage>
        <taxon>Eukaryota</taxon>
        <taxon>Fungi</taxon>
        <taxon>Dikarya</taxon>
        <taxon>Ascomycota</taxon>
        <taxon>Pezizomycotina</taxon>
        <taxon>Eurotiomycetes</taxon>
        <taxon>Eurotiomycetidae</taxon>
        <taxon>Eurotiales</taxon>
        <taxon>Aspergillaceae</taxon>
        <taxon>Penicillium</taxon>
    </lineage>
</organism>
<protein>
    <submittedName>
        <fullName evidence="1">Uncharacterized protein</fullName>
    </submittedName>
</protein>
<name>A0AAD6I9B3_PENCN</name>
<evidence type="ECO:0000313" key="2">
    <source>
        <dbReference type="Proteomes" id="UP001219568"/>
    </source>
</evidence>
<keyword evidence="2" id="KW-1185">Reference proteome</keyword>
<dbReference type="Proteomes" id="UP001219568">
    <property type="component" value="Unassembled WGS sequence"/>
</dbReference>
<evidence type="ECO:0000313" key="1">
    <source>
        <dbReference type="EMBL" id="KAJ6038382.1"/>
    </source>
</evidence>
<comment type="caution">
    <text evidence="1">The sequence shown here is derived from an EMBL/GenBank/DDBJ whole genome shotgun (WGS) entry which is preliminary data.</text>
</comment>